<organism evidence="2 3">
    <name type="scientific">Cannabis sativa</name>
    <name type="common">Hemp</name>
    <name type="synonym">Marijuana</name>
    <dbReference type="NCBI Taxonomy" id="3483"/>
    <lineage>
        <taxon>Eukaryota</taxon>
        <taxon>Viridiplantae</taxon>
        <taxon>Streptophyta</taxon>
        <taxon>Embryophyta</taxon>
        <taxon>Tracheophyta</taxon>
        <taxon>Spermatophyta</taxon>
        <taxon>Magnoliopsida</taxon>
        <taxon>eudicotyledons</taxon>
        <taxon>Gunneridae</taxon>
        <taxon>Pentapetalae</taxon>
        <taxon>rosids</taxon>
        <taxon>fabids</taxon>
        <taxon>Rosales</taxon>
        <taxon>Cannabaceae</taxon>
        <taxon>Cannabis</taxon>
    </lineage>
</organism>
<gene>
    <name evidence="2" type="ORF">G4B88_003387</name>
</gene>
<keyword evidence="1" id="KW-0472">Membrane</keyword>
<proteinExistence type="predicted"/>
<evidence type="ECO:0000256" key="1">
    <source>
        <dbReference type="SAM" id="Phobius"/>
    </source>
</evidence>
<protein>
    <submittedName>
        <fullName evidence="2">Uncharacterized protein</fullName>
    </submittedName>
</protein>
<reference evidence="2 3" key="1">
    <citation type="journal article" date="2020" name="bioRxiv">
        <title>Sequence and annotation of 42 cannabis genomes reveals extensive copy number variation in cannabinoid synthesis and pathogen resistance genes.</title>
        <authorList>
            <person name="Mckernan K.J."/>
            <person name="Helbert Y."/>
            <person name="Kane L.T."/>
            <person name="Ebling H."/>
            <person name="Zhang L."/>
            <person name="Liu B."/>
            <person name="Eaton Z."/>
            <person name="Mclaughlin S."/>
            <person name="Kingan S."/>
            <person name="Baybayan P."/>
            <person name="Concepcion G."/>
            <person name="Jordan M."/>
            <person name="Riva A."/>
            <person name="Barbazuk W."/>
            <person name="Harkins T."/>
        </authorList>
    </citation>
    <scope>NUCLEOTIDE SEQUENCE [LARGE SCALE GENOMIC DNA]</scope>
    <source>
        <strain evidence="3">cv. Jamaican Lion 4</strain>
        <tissue evidence="2">Leaf</tissue>
    </source>
</reference>
<sequence>MDDWPLAISKGRQGREAQNVVRLRIFFPPANYGLVFLCSINILLLSCGYMLQMFVLKKLTRIS</sequence>
<dbReference type="Proteomes" id="UP000583929">
    <property type="component" value="Unassembled WGS sequence"/>
</dbReference>
<keyword evidence="3" id="KW-1185">Reference proteome</keyword>
<dbReference type="EMBL" id="JAATIQ010000347">
    <property type="protein sequence ID" value="KAF4360504.1"/>
    <property type="molecule type" value="Genomic_DNA"/>
</dbReference>
<keyword evidence="1" id="KW-0812">Transmembrane</keyword>
<keyword evidence="1" id="KW-1133">Transmembrane helix</keyword>
<dbReference type="AlphaFoldDB" id="A0A7J6EPY5"/>
<comment type="caution">
    <text evidence="2">The sequence shown here is derived from an EMBL/GenBank/DDBJ whole genome shotgun (WGS) entry which is preliminary data.</text>
</comment>
<evidence type="ECO:0000313" key="2">
    <source>
        <dbReference type="EMBL" id="KAF4360504.1"/>
    </source>
</evidence>
<feature type="transmembrane region" description="Helical" evidence="1">
    <location>
        <begin position="32"/>
        <end position="56"/>
    </location>
</feature>
<accession>A0A7J6EPY5</accession>
<evidence type="ECO:0000313" key="3">
    <source>
        <dbReference type="Proteomes" id="UP000583929"/>
    </source>
</evidence>
<name>A0A7J6EPY5_CANSA</name>